<dbReference type="AlphaFoldDB" id="A0AAD5DSL8"/>
<sequence>MTSKAEASFVCKSFGANMLPDKAPEVGVKTVLKKKQGDATLSLELNDATLRDPKSLKGLALVAEKPLGSGVKGELRVTAATKDVLGTVSIDKKWFDNDVTLKLAYLKSAKGDVVTIEETWKFDKQNKLVGKYNFAKEEAVFKYEHTRGTLKLAAEYNLQAEKGVVSAEKKRGKNTFAATYGVQDQATTLSWTNKPLKVVLRGKADREGVKGLQATVLVTKEFEL</sequence>
<keyword evidence="2" id="KW-1185">Reference proteome</keyword>
<gene>
    <name evidence="1" type="ORF">COHA_004035</name>
</gene>
<comment type="caution">
    <text evidence="1">The sequence shown here is derived from an EMBL/GenBank/DDBJ whole genome shotgun (WGS) entry which is preliminary data.</text>
</comment>
<protein>
    <submittedName>
        <fullName evidence="1">Uncharacterized protein</fullName>
    </submittedName>
</protein>
<organism evidence="1 2">
    <name type="scientific">Chlorella ohadii</name>
    <dbReference type="NCBI Taxonomy" id="2649997"/>
    <lineage>
        <taxon>Eukaryota</taxon>
        <taxon>Viridiplantae</taxon>
        <taxon>Chlorophyta</taxon>
        <taxon>core chlorophytes</taxon>
        <taxon>Trebouxiophyceae</taxon>
        <taxon>Chlorellales</taxon>
        <taxon>Chlorellaceae</taxon>
        <taxon>Chlorella clade</taxon>
        <taxon>Chlorella</taxon>
    </lineage>
</organism>
<dbReference type="Proteomes" id="UP001205105">
    <property type="component" value="Unassembled WGS sequence"/>
</dbReference>
<dbReference type="EMBL" id="JADXDR010000053">
    <property type="protein sequence ID" value="KAI7842396.1"/>
    <property type="molecule type" value="Genomic_DNA"/>
</dbReference>
<proteinExistence type="predicted"/>
<accession>A0AAD5DSL8</accession>
<evidence type="ECO:0000313" key="2">
    <source>
        <dbReference type="Proteomes" id="UP001205105"/>
    </source>
</evidence>
<evidence type="ECO:0000313" key="1">
    <source>
        <dbReference type="EMBL" id="KAI7842396.1"/>
    </source>
</evidence>
<reference evidence="1" key="1">
    <citation type="submission" date="2020-11" db="EMBL/GenBank/DDBJ databases">
        <title>Chlorella ohadii genome sequencing and assembly.</title>
        <authorList>
            <person name="Murik O."/>
            <person name="Treves H."/>
            <person name="Kedem I."/>
            <person name="Shotland Y."/>
            <person name="Kaplan A."/>
        </authorList>
    </citation>
    <scope>NUCLEOTIDE SEQUENCE</scope>
    <source>
        <strain evidence="1">1</strain>
    </source>
</reference>
<name>A0AAD5DSL8_9CHLO</name>